<evidence type="ECO:0000313" key="2">
    <source>
        <dbReference type="Proteomes" id="UP000054683"/>
    </source>
</evidence>
<dbReference type="RefSeq" id="WP_231937376.1">
    <property type="nucleotide sequence ID" value="NZ_FCOK02000089.1"/>
</dbReference>
<name>A0A158JHA2_9BURK</name>
<sequence>MNINKKVTYLVSIFIGTPTQQHAQIKDIAAQVSGDDYEFLHLHQMGAFLVLNTDRNAKELAGSFSRATAADDRVFICEMGQDWHALGLNKAMFWLQNHLATKTQTPATKKGNPFGDA</sequence>
<proteinExistence type="predicted"/>
<gene>
    <name evidence="1" type="ORF">AWB69_07917</name>
</gene>
<reference evidence="1 2" key="1">
    <citation type="submission" date="2016-01" db="EMBL/GenBank/DDBJ databases">
        <authorList>
            <person name="Oliw E.H."/>
        </authorList>
    </citation>
    <scope>NUCLEOTIDE SEQUENCE [LARGE SCALE GENOMIC DNA]</scope>
    <source>
        <strain evidence="1">LMG 27134</strain>
    </source>
</reference>
<accession>A0A158JHA2</accession>
<evidence type="ECO:0000313" key="1">
    <source>
        <dbReference type="EMBL" id="SAL68025.1"/>
    </source>
</evidence>
<protein>
    <submittedName>
        <fullName evidence="1">Uncharacterized protein</fullName>
    </submittedName>
</protein>
<dbReference type="EMBL" id="FCOK02000089">
    <property type="protein sequence ID" value="SAL68025.1"/>
    <property type="molecule type" value="Genomic_DNA"/>
</dbReference>
<organism evidence="1 2">
    <name type="scientific">Caballeronia udeis</name>
    <dbReference type="NCBI Taxonomy" id="1232866"/>
    <lineage>
        <taxon>Bacteria</taxon>
        <taxon>Pseudomonadati</taxon>
        <taxon>Pseudomonadota</taxon>
        <taxon>Betaproteobacteria</taxon>
        <taxon>Burkholderiales</taxon>
        <taxon>Burkholderiaceae</taxon>
        <taxon>Caballeronia</taxon>
    </lineage>
</organism>
<dbReference type="AlphaFoldDB" id="A0A158JHA2"/>
<dbReference type="Proteomes" id="UP000054683">
    <property type="component" value="Unassembled WGS sequence"/>
</dbReference>